<evidence type="ECO:0000256" key="1">
    <source>
        <dbReference type="SAM" id="MobiDB-lite"/>
    </source>
</evidence>
<evidence type="ECO:0000256" key="2">
    <source>
        <dbReference type="SAM" id="SignalP"/>
    </source>
</evidence>
<reference evidence="3" key="1">
    <citation type="journal article" date="2014" name="Int. J. Syst. Evol. Microbiol.">
        <title>Complete genome sequence of Corynebacterium casei LMG S-19264T (=DSM 44701T), isolated from a smear-ripened cheese.</title>
        <authorList>
            <consortium name="US DOE Joint Genome Institute (JGI-PGF)"/>
            <person name="Walter F."/>
            <person name="Albersmeier A."/>
            <person name="Kalinowski J."/>
            <person name="Ruckert C."/>
        </authorList>
    </citation>
    <scope>NUCLEOTIDE SEQUENCE</scope>
    <source>
        <strain evidence="3">VKM B-2347</strain>
    </source>
</reference>
<evidence type="ECO:0008006" key="5">
    <source>
        <dbReference type="Google" id="ProtNLM"/>
    </source>
</evidence>
<keyword evidence="2" id="KW-0732">Signal</keyword>
<sequence>MLASFVTAGIAVSSVRAALTSAAGLATTVQRPCQLMECVNPRDNSQKPFNNAFNKPSCVGLRGRRTASHAHKTSDLLFKTQAPWTEMETDNPARPLPYPDFPA</sequence>
<evidence type="ECO:0000313" key="3">
    <source>
        <dbReference type="EMBL" id="GLK67979.1"/>
    </source>
</evidence>
<accession>A0A9W6J2A2</accession>
<dbReference type="AlphaFoldDB" id="A0A9W6J2A2"/>
<feature type="signal peptide" evidence="2">
    <location>
        <begin position="1"/>
        <end position="17"/>
    </location>
</feature>
<evidence type="ECO:0000313" key="4">
    <source>
        <dbReference type="Proteomes" id="UP001143372"/>
    </source>
</evidence>
<keyword evidence="4" id="KW-1185">Reference proteome</keyword>
<feature type="region of interest" description="Disordered" evidence="1">
    <location>
        <begin position="81"/>
        <end position="103"/>
    </location>
</feature>
<dbReference type="EMBL" id="BSFI01000007">
    <property type="protein sequence ID" value="GLK67979.1"/>
    <property type="molecule type" value="Genomic_DNA"/>
</dbReference>
<feature type="compositionally biased region" description="Pro residues" evidence="1">
    <location>
        <begin position="94"/>
        <end position="103"/>
    </location>
</feature>
<organism evidence="3 4">
    <name type="scientific">Hansschlegelia plantiphila</name>
    <dbReference type="NCBI Taxonomy" id="374655"/>
    <lineage>
        <taxon>Bacteria</taxon>
        <taxon>Pseudomonadati</taxon>
        <taxon>Pseudomonadota</taxon>
        <taxon>Alphaproteobacteria</taxon>
        <taxon>Hyphomicrobiales</taxon>
        <taxon>Methylopilaceae</taxon>
        <taxon>Hansschlegelia</taxon>
    </lineage>
</organism>
<dbReference type="Proteomes" id="UP001143372">
    <property type="component" value="Unassembled WGS sequence"/>
</dbReference>
<feature type="chain" id="PRO_5040894055" description="Secreted protein" evidence="2">
    <location>
        <begin position="18"/>
        <end position="103"/>
    </location>
</feature>
<proteinExistence type="predicted"/>
<reference evidence="3" key="2">
    <citation type="submission" date="2023-01" db="EMBL/GenBank/DDBJ databases">
        <authorList>
            <person name="Sun Q."/>
            <person name="Evtushenko L."/>
        </authorList>
    </citation>
    <scope>NUCLEOTIDE SEQUENCE</scope>
    <source>
        <strain evidence="3">VKM B-2347</strain>
    </source>
</reference>
<protein>
    <recommendedName>
        <fullName evidence="5">Secreted protein</fullName>
    </recommendedName>
</protein>
<comment type="caution">
    <text evidence="3">The sequence shown here is derived from an EMBL/GenBank/DDBJ whole genome shotgun (WGS) entry which is preliminary data.</text>
</comment>
<gene>
    <name evidence="3" type="ORF">GCM10008179_16170</name>
</gene>
<name>A0A9W6J2A2_9HYPH</name>